<evidence type="ECO:0000256" key="1">
    <source>
        <dbReference type="SAM" id="MobiDB-lite"/>
    </source>
</evidence>
<evidence type="ECO:0000313" key="4">
    <source>
        <dbReference type="Proteomes" id="UP000828390"/>
    </source>
</evidence>
<dbReference type="Proteomes" id="UP000828390">
    <property type="component" value="Unassembled WGS sequence"/>
</dbReference>
<dbReference type="AlphaFoldDB" id="A0A9D4LN40"/>
<sequence>MEFFNTGITKREYNRAMKGKIELIFTCYAFKESEMEDSGVDQQPEQMEGVAHSTMIDASTEIPPLLSITFNLEFSFGSTNTTSTDTTAADTTEAEPDDTNNNIENTLKEPDNTNDNTENEPPTTEVPRDKQSSTLSLRATTDQPRTDHGASQSPTRSHHRSFPPACQNIQAMYQAGMYLFCSYVIIAIIIG</sequence>
<evidence type="ECO:0000313" key="3">
    <source>
        <dbReference type="EMBL" id="KAH3861832.1"/>
    </source>
</evidence>
<evidence type="ECO:0000256" key="2">
    <source>
        <dbReference type="SAM" id="Phobius"/>
    </source>
</evidence>
<keyword evidence="4" id="KW-1185">Reference proteome</keyword>
<keyword evidence="2" id="KW-1133">Transmembrane helix</keyword>
<feature type="compositionally biased region" description="Low complexity" evidence="1">
    <location>
        <begin position="79"/>
        <end position="91"/>
    </location>
</feature>
<feature type="compositionally biased region" description="Low complexity" evidence="1">
    <location>
        <begin position="113"/>
        <end position="125"/>
    </location>
</feature>
<reference evidence="3" key="2">
    <citation type="submission" date="2020-11" db="EMBL/GenBank/DDBJ databases">
        <authorList>
            <person name="McCartney M.A."/>
            <person name="Auch B."/>
            <person name="Kono T."/>
            <person name="Mallez S."/>
            <person name="Becker A."/>
            <person name="Gohl D.M."/>
            <person name="Silverstein K.A.T."/>
            <person name="Koren S."/>
            <person name="Bechman K.B."/>
            <person name="Herman A."/>
            <person name="Abrahante J.E."/>
            <person name="Garbe J."/>
        </authorList>
    </citation>
    <scope>NUCLEOTIDE SEQUENCE</scope>
    <source>
        <strain evidence="3">Duluth1</strain>
        <tissue evidence="3">Whole animal</tissue>
    </source>
</reference>
<feature type="region of interest" description="Disordered" evidence="1">
    <location>
        <begin position="79"/>
        <end position="162"/>
    </location>
</feature>
<gene>
    <name evidence="3" type="ORF">DPMN_024783</name>
</gene>
<accession>A0A9D4LN40</accession>
<proteinExistence type="predicted"/>
<keyword evidence="2" id="KW-0812">Transmembrane</keyword>
<dbReference type="EMBL" id="JAIWYP010000002">
    <property type="protein sequence ID" value="KAH3861832.1"/>
    <property type="molecule type" value="Genomic_DNA"/>
</dbReference>
<organism evidence="3 4">
    <name type="scientific">Dreissena polymorpha</name>
    <name type="common">Zebra mussel</name>
    <name type="synonym">Mytilus polymorpha</name>
    <dbReference type="NCBI Taxonomy" id="45954"/>
    <lineage>
        <taxon>Eukaryota</taxon>
        <taxon>Metazoa</taxon>
        <taxon>Spiralia</taxon>
        <taxon>Lophotrochozoa</taxon>
        <taxon>Mollusca</taxon>
        <taxon>Bivalvia</taxon>
        <taxon>Autobranchia</taxon>
        <taxon>Heteroconchia</taxon>
        <taxon>Euheterodonta</taxon>
        <taxon>Imparidentia</taxon>
        <taxon>Neoheterodontei</taxon>
        <taxon>Myida</taxon>
        <taxon>Dreissenoidea</taxon>
        <taxon>Dreissenidae</taxon>
        <taxon>Dreissena</taxon>
    </lineage>
</organism>
<keyword evidence="2" id="KW-0472">Membrane</keyword>
<protein>
    <submittedName>
        <fullName evidence="3">Uncharacterized protein</fullName>
    </submittedName>
</protein>
<feature type="compositionally biased region" description="Polar residues" evidence="1">
    <location>
        <begin position="132"/>
        <end position="155"/>
    </location>
</feature>
<comment type="caution">
    <text evidence="3">The sequence shown here is derived from an EMBL/GenBank/DDBJ whole genome shotgun (WGS) entry which is preliminary data.</text>
</comment>
<name>A0A9D4LN40_DREPO</name>
<feature type="transmembrane region" description="Helical" evidence="2">
    <location>
        <begin position="171"/>
        <end position="190"/>
    </location>
</feature>
<reference evidence="3" key="1">
    <citation type="journal article" date="2019" name="bioRxiv">
        <title>The Genome of the Zebra Mussel, Dreissena polymorpha: A Resource for Invasive Species Research.</title>
        <authorList>
            <person name="McCartney M.A."/>
            <person name="Auch B."/>
            <person name="Kono T."/>
            <person name="Mallez S."/>
            <person name="Zhang Y."/>
            <person name="Obille A."/>
            <person name="Becker A."/>
            <person name="Abrahante J.E."/>
            <person name="Garbe J."/>
            <person name="Badalamenti J.P."/>
            <person name="Herman A."/>
            <person name="Mangelson H."/>
            <person name="Liachko I."/>
            <person name="Sullivan S."/>
            <person name="Sone E.D."/>
            <person name="Koren S."/>
            <person name="Silverstein K.A.T."/>
            <person name="Beckman K.B."/>
            <person name="Gohl D.M."/>
        </authorList>
    </citation>
    <scope>NUCLEOTIDE SEQUENCE</scope>
    <source>
        <strain evidence="3">Duluth1</strain>
        <tissue evidence="3">Whole animal</tissue>
    </source>
</reference>